<proteinExistence type="predicted"/>
<protein>
    <submittedName>
        <fullName evidence="2">Uncharacterized protein</fullName>
    </submittedName>
</protein>
<evidence type="ECO:0000313" key="2">
    <source>
        <dbReference type="EMBL" id="MBY70871.1"/>
    </source>
</evidence>
<name>A0A2S2PZL5_9HEMI</name>
<feature type="region of interest" description="Disordered" evidence="1">
    <location>
        <begin position="84"/>
        <end position="105"/>
    </location>
</feature>
<gene>
    <name evidence="2" type="ORF">g.165257</name>
</gene>
<reference evidence="2" key="1">
    <citation type="submission" date="2018-04" db="EMBL/GenBank/DDBJ databases">
        <title>Transcriptome assembly of Sipha flava.</title>
        <authorList>
            <person name="Scully E.D."/>
            <person name="Geib S.M."/>
            <person name="Palmer N.A."/>
            <person name="Koch K."/>
            <person name="Bradshaw J."/>
            <person name="Heng-Moss T."/>
            <person name="Sarath G."/>
        </authorList>
    </citation>
    <scope>NUCLEOTIDE SEQUENCE</scope>
</reference>
<dbReference type="EMBL" id="GGMS01001668">
    <property type="protein sequence ID" value="MBY70871.1"/>
    <property type="molecule type" value="Transcribed_RNA"/>
</dbReference>
<evidence type="ECO:0000256" key="1">
    <source>
        <dbReference type="SAM" id="MobiDB-lite"/>
    </source>
</evidence>
<feature type="compositionally biased region" description="Basic and acidic residues" evidence="1">
    <location>
        <begin position="92"/>
        <end position="105"/>
    </location>
</feature>
<accession>A0A2S2PZL5</accession>
<sequence>MYYSFSRSFVGPRRFSCAASTLIGTCILSLSLLLLFPRHATRPIDRCCCCVCVIVTPSGSRKKTGGRAAEEDERIRSTWCFTVTGFTPGQDSPERSGDGWDRGER</sequence>
<dbReference type="AlphaFoldDB" id="A0A2S2PZL5"/>
<organism evidence="2">
    <name type="scientific">Sipha flava</name>
    <name type="common">yellow sugarcane aphid</name>
    <dbReference type="NCBI Taxonomy" id="143950"/>
    <lineage>
        <taxon>Eukaryota</taxon>
        <taxon>Metazoa</taxon>
        <taxon>Ecdysozoa</taxon>
        <taxon>Arthropoda</taxon>
        <taxon>Hexapoda</taxon>
        <taxon>Insecta</taxon>
        <taxon>Pterygota</taxon>
        <taxon>Neoptera</taxon>
        <taxon>Paraneoptera</taxon>
        <taxon>Hemiptera</taxon>
        <taxon>Sternorrhyncha</taxon>
        <taxon>Aphidomorpha</taxon>
        <taxon>Aphidoidea</taxon>
        <taxon>Aphididae</taxon>
        <taxon>Sipha</taxon>
    </lineage>
</organism>